<evidence type="ECO:0000256" key="2">
    <source>
        <dbReference type="ARBA" id="ARBA00016161"/>
    </source>
</evidence>
<dbReference type="Proteomes" id="UP000233524">
    <property type="component" value="Unassembled WGS sequence"/>
</dbReference>
<dbReference type="InParanoid" id="A0A2N3NE56"/>
<feature type="compositionally biased region" description="Gly residues" evidence="4">
    <location>
        <begin position="355"/>
        <end position="367"/>
    </location>
</feature>
<dbReference type="Pfam" id="PF15477">
    <property type="entry name" value="SMAP"/>
    <property type="match status" value="1"/>
</dbReference>
<dbReference type="PANTHER" id="PTHR22175">
    <property type="entry name" value="SMALL ACIDIC PROTEIN-RELATED"/>
    <property type="match status" value="1"/>
</dbReference>
<name>A0A2N3NE56_9PEZI</name>
<feature type="region of interest" description="Disordered" evidence="4">
    <location>
        <begin position="142"/>
        <end position="348"/>
    </location>
</feature>
<protein>
    <recommendedName>
        <fullName evidence="2">Small acidic protein</fullName>
    </recommendedName>
</protein>
<accession>A0A2N3NE56</accession>
<feature type="compositionally biased region" description="Basic residues" evidence="4">
    <location>
        <begin position="267"/>
        <end position="278"/>
    </location>
</feature>
<feature type="compositionally biased region" description="Basic residues" evidence="4">
    <location>
        <begin position="169"/>
        <end position="182"/>
    </location>
</feature>
<dbReference type="InterPro" id="IPR026714">
    <property type="entry name" value="SMAP"/>
</dbReference>
<comment type="caution">
    <text evidence="6">The sequence shown here is derived from an EMBL/GenBank/DDBJ whole genome shotgun (WGS) entry which is preliminary data.</text>
</comment>
<keyword evidence="3" id="KW-0175">Coiled coil</keyword>
<feature type="coiled-coil region" evidence="3">
    <location>
        <begin position="18"/>
        <end position="80"/>
    </location>
</feature>
<dbReference type="VEuPathDB" id="FungiDB:jhhlp_002482"/>
<dbReference type="AlphaFoldDB" id="A0A2N3NE56"/>
<organism evidence="6 7">
    <name type="scientific">Lomentospora prolificans</name>
    <dbReference type="NCBI Taxonomy" id="41688"/>
    <lineage>
        <taxon>Eukaryota</taxon>
        <taxon>Fungi</taxon>
        <taxon>Dikarya</taxon>
        <taxon>Ascomycota</taxon>
        <taxon>Pezizomycotina</taxon>
        <taxon>Sordariomycetes</taxon>
        <taxon>Hypocreomycetidae</taxon>
        <taxon>Microascales</taxon>
        <taxon>Microascaceae</taxon>
        <taxon>Lomentospora</taxon>
    </lineage>
</organism>
<evidence type="ECO:0000313" key="6">
    <source>
        <dbReference type="EMBL" id="PKS10725.1"/>
    </source>
</evidence>
<gene>
    <name evidence="6" type="ORF">jhhlp_002482</name>
</gene>
<evidence type="ECO:0000259" key="5">
    <source>
        <dbReference type="Pfam" id="PF15477"/>
    </source>
</evidence>
<feature type="compositionally biased region" description="Basic residues" evidence="4">
    <location>
        <begin position="219"/>
        <end position="229"/>
    </location>
</feature>
<dbReference type="PANTHER" id="PTHR22175:SF0">
    <property type="entry name" value="SMALL ACIDIC PROTEIN"/>
    <property type="match status" value="1"/>
</dbReference>
<reference evidence="6 7" key="1">
    <citation type="journal article" date="2017" name="G3 (Bethesda)">
        <title>First Draft Genome Sequence of the Pathogenic Fungus Lomentospora prolificans (Formerly Scedosporium prolificans).</title>
        <authorList>
            <person name="Luo R."/>
            <person name="Zimin A."/>
            <person name="Workman R."/>
            <person name="Fan Y."/>
            <person name="Pertea G."/>
            <person name="Grossman N."/>
            <person name="Wear M.P."/>
            <person name="Jia B."/>
            <person name="Miller H."/>
            <person name="Casadevall A."/>
            <person name="Timp W."/>
            <person name="Zhang S.X."/>
            <person name="Salzberg S.L."/>
        </authorList>
    </citation>
    <scope>NUCLEOTIDE SEQUENCE [LARGE SCALE GENOMIC DNA]</scope>
    <source>
        <strain evidence="6 7">JHH-5317</strain>
    </source>
</reference>
<evidence type="ECO:0000313" key="7">
    <source>
        <dbReference type="Proteomes" id="UP000233524"/>
    </source>
</evidence>
<dbReference type="InterPro" id="IPR028124">
    <property type="entry name" value="SMAP_dom"/>
</dbReference>
<feature type="domain" description="Small acidic protein-like" evidence="5">
    <location>
        <begin position="336"/>
        <end position="408"/>
    </location>
</feature>
<dbReference type="EMBL" id="NLAX01000008">
    <property type="protein sequence ID" value="PKS10725.1"/>
    <property type="molecule type" value="Genomic_DNA"/>
</dbReference>
<keyword evidence="7" id="KW-1185">Reference proteome</keyword>
<feature type="region of interest" description="Disordered" evidence="4">
    <location>
        <begin position="355"/>
        <end position="374"/>
    </location>
</feature>
<feature type="compositionally biased region" description="Polar residues" evidence="4">
    <location>
        <begin position="244"/>
        <end position="256"/>
    </location>
</feature>
<comment type="similarity">
    <text evidence="1">Belongs to the SMAP family.</text>
</comment>
<evidence type="ECO:0000256" key="1">
    <source>
        <dbReference type="ARBA" id="ARBA00006502"/>
    </source>
</evidence>
<feature type="region of interest" description="Disordered" evidence="4">
    <location>
        <begin position="87"/>
        <end position="117"/>
    </location>
</feature>
<proteinExistence type="inferred from homology"/>
<evidence type="ECO:0000256" key="4">
    <source>
        <dbReference type="SAM" id="MobiDB-lite"/>
    </source>
</evidence>
<evidence type="ECO:0000256" key="3">
    <source>
        <dbReference type="SAM" id="Coils"/>
    </source>
</evidence>
<feature type="compositionally biased region" description="Basic residues" evidence="4">
    <location>
        <begin position="299"/>
        <end position="311"/>
    </location>
</feature>
<sequence length="409" mass="43936">MASAGVSDSLSPESTKLLAKADKVAKKELKKLKKKEKKTKADSLLAVEHADQSTETLAQAERLEAQAAKLLKEAAALRSKIGDKISQSVDRAEDLSDEESSGVVMTPSTGSEASNPLDIVQNTSAVDDTIAAELQDTAKALKKDAKKGSFALSPDPMEVDEELSEKTKVKDKKKKKKEKKNKKGQEVDLNGNEDDAPDSAAAGMAMDVDDDAPAAEGKKAKKDKKKKKNKQVEGEASIKEATIGSLQDSEAETTFVTPKKIKEDKKAKKKEKKRKHGRSPAEDSGSDTDEDNVHEKQKNKTKNKKDKKAKKEKAPAESSNERAPSARTEPAAPANWNVGALEGGSERQKKFMRLLGGGKGAAPGAGQGQTASPVSGFDIKRVQNDLQRQYDTGLQMKFDGQSARRGLGA</sequence>
<dbReference type="OrthoDB" id="10066125at2759"/>
<feature type="compositionally biased region" description="Polar residues" evidence="4">
    <location>
        <begin position="106"/>
        <end position="117"/>
    </location>
</feature>